<dbReference type="Pfam" id="PF00015">
    <property type="entry name" value="MCPsignal"/>
    <property type="match status" value="1"/>
</dbReference>
<dbReference type="PANTHER" id="PTHR43531:SF11">
    <property type="entry name" value="METHYL-ACCEPTING CHEMOTAXIS PROTEIN 3"/>
    <property type="match status" value="1"/>
</dbReference>
<proteinExistence type="inferred from homology"/>
<evidence type="ECO:0000313" key="13">
    <source>
        <dbReference type="Proteomes" id="UP000308901"/>
    </source>
</evidence>
<dbReference type="CDD" id="cd11386">
    <property type="entry name" value="MCP_signal"/>
    <property type="match status" value="1"/>
</dbReference>
<dbReference type="Gene3D" id="3.30.450.20">
    <property type="entry name" value="PAS domain"/>
    <property type="match status" value="2"/>
</dbReference>
<dbReference type="InterPro" id="IPR004089">
    <property type="entry name" value="MCPsignal_dom"/>
</dbReference>
<evidence type="ECO:0000256" key="3">
    <source>
        <dbReference type="ARBA" id="ARBA00022500"/>
    </source>
</evidence>
<dbReference type="PROSITE" id="PS50111">
    <property type="entry name" value="CHEMOTAXIS_TRANSDUC_2"/>
    <property type="match status" value="1"/>
</dbReference>
<keyword evidence="8" id="KW-0807">Transducer</keyword>
<dbReference type="OrthoDB" id="5348717at2"/>
<dbReference type="Proteomes" id="UP000308901">
    <property type="component" value="Unassembled WGS sequence"/>
</dbReference>
<feature type="transmembrane region" description="Helical" evidence="9">
    <location>
        <begin position="20"/>
        <end position="41"/>
    </location>
</feature>
<dbReference type="InterPro" id="IPR003660">
    <property type="entry name" value="HAMP_dom"/>
</dbReference>
<reference evidence="12 13" key="1">
    <citation type="submission" date="2019-05" db="EMBL/GenBank/DDBJ databases">
        <title>Arcobacter sp. nov., isolated from sea sediment.</title>
        <authorList>
            <person name="Kim W."/>
        </authorList>
    </citation>
    <scope>NUCLEOTIDE SEQUENCE [LARGE SCALE GENOMIC DNA]</scope>
    <source>
        <strain evidence="12 13">CAU 1517</strain>
    </source>
</reference>
<keyword evidence="13" id="KW-1185">Reference proteome</keyword>
<feature type="domain" description="Methyl-accepting transducer" evidence="10">
    <location>
        <begin position="545"/>
        <end position="774"/>
    </location>
</feature>
<sequence length="793" mass="88558">MRLFYEGEGMFKNLSIKIKLLISVIGAIIIVALINQIQSIYSLKTEAEQIIKSSEKSAYETKQEELKNYVSLAYKIVDSYYSKTEKGKIKDAVQKEIKEKSDFLFSIIEAEYKKYNGVISDSELKERIKEIVKSTRYGKSGYFWINDFNYKMIMHPIKEELTGKFFKNTPKVPFVELGVEELNKTKKDVGFIEYSFYNPSSKKTVFKASIVRVFKPYNWILGTGAYIDDVSEQMKAEALKAVAEMKFGKTGYFWVNDSNHVVLAHGANASLVGKNMVDLQDKKGTYLYREIVKTANAKNEGGIVKYFWTIPGKEGTYEKYSYVQNFKPWDMIIGTGAYVIEIENNVAAMRDNIRESINSKILNSLLIIAFIIVITALVIILLLNRIVINPLNKFQNGLLEFFKYINKEKVDIHEMDISANDEIGKMTTLINENIIKSKTIIEQDNKLIEDVKAVVNHVGEGYLDKKITSSTNNESLEELKSLLNHMLDNLQSLIGKNINVLSQTLQSYANRDFTAKLHKDSGTVGENIINMNRMITKILQDNQEDGLTLQKNSNELTINVQTLSSNATSQAASLEETAAAIEEITGNIRQTSQKAQEMSTISSKTKQSAITGKDLASKTVNSMEDINNTVININEAITVIDQIAFQTNILSLNAAVEAATAGEAGKGFAVVAQEVRNLAARSAEAAKEIKDLVESATIKANEGKEISSTMIKGFEELETNITGTNLLIDDVTFAAKEQDVGMSQISDAINKLDKFTQENASIAEKTNSIAKETNSIANDIVENVNLNNFEGKA</sequence>
<dbReference type="AlphaFoldDB" id="A0A5R8XZY3"/>
<comment type="similarity">
    <text evidence="7">Belongs to the methyl-accepting chemotaxis (MCP) protein family.</text>
</comment>
<evidence type="ECO:0000259" key="11">
    <source>
        <dbReference type="PROSITE" id="PS50885"/>
    </source>
</evidence>
<protein>
    <submittedName>
        <fullName evidence="12">Chemotaxis protein</fullName>
    </submittedName>
</protein>
<dbReference type="Pfam" id="PF08269">
    <property type="entry name" value="dCache_2"/>
    <property type="match status" value="1"/>
</dbReference>
<evidence type="ECO:0000256" key="9">
    <source>
        <dbReference type="SAM" id="Phobius"/>
    </source>
</evidence>
<evidence type="ECO:0000256" key="5">
    <source>
        <dbReference type="ARBA" id="ARBA00022989"/>
    </source>
</evidence>
<dbReference type="PROSITE" id="PS50885">
    <property type="entry name" value="HAMP"/>
    <property type="match status" value="1"/>
</dbReference>
<evidence type="ECO:0000313" key="12">
    <source>
        <dbReference type="EMBL" id="TLP37695.1"/>
    </source>
</evidence>
<dbReference type="GO" id="GO:0004888">
    <property type="term" value="F:transmembrane signaling receptor activity"/>
    <property type="evidence" value="ECO:0007669"/>
    <property type="project" value="TreeGrafter"/>
</dbReference>
<gene>
    <name evidence="12" type="ORF">FDK22_10280</name>
</gene>
<dbReference type="EMBL" id="VANU01000004">
    <property type="protein sequence ID" value="TLP37695.1"/>
    <property type="molecule type" value="Genomic_DNA"/>
</dbReference>
<evidence type="ECO:0000256" key="6">
    <source>
        <dbReference type="ARBA" id="ARBA00023136"/>
    </source>
</evidence>
<evidence type="ECO:0000259" key="10">
    <source>
        <dbReference type="PROSITE" id="PS50111"/>
    </source>
</evidence>
<dbReference type="GO" id="GO:0007165">
    <property type="term" value="P:signal transduction"/>
    <property type="evidence" value="ECO:0007669"/>
    <property type="project" value="UniProtKB-KW"/>
</dbReference>
<feature type="domain" description="HAMP" evidence="11">
    <location>
        <begin position="448"/>
        <end position="495"/>
    </location>
</feature>
<dbReference type="InterPro" id="IPR033480">
    <property type="entry name" value="sCache_2"/>
</dbReference>
<evidence type="ECO:0000256" key="7">
    <source>
        <dbReference type="ARBA" id="ARBA00029447"/>
    </source>
</evidence>
<dbReference type="Gene3D" id="6.10.340.10">
    <property type="match status" value="1"/>
</dbReference>
<keyword evidence="6 9" id="KW-0472">Membrane</keyword>
<name>A0A5R8XZY3_9BACT</name>
<dbReference type="InterPro" id="IPR051310">
    <property type="entry name" value="MCP_chemotaxis"/>
</dbReference>
<dbReference type="SMART" id="SM00283">
    <property type="entry name" value="MA"/>
    <property type="match status" value="1"/>
</dbReference>
<keyword evidence="3" id="KW-0145">Chemotaxis</keyword>
<evidence type="ECO:0000256" key="2">
    <source>
        <dbReference type="ARBA" id="ARBA00022475"/>
    </source>
</evidence>
<feature type="transmembrane region" description="Helical" evidence="9">
    <location>
        <begin position="361"/>
        <end position="383"/>
    </location>
</feature>
<accession>A0A5R8XZY3</accession>
<comment type="caution">
    <text evidence="12">The sequence shown here is derived from an EMBL/GenBank/DDBJ whole genome shotgun (WGS) entry which is preliminary data.</text>
</comment>
<dbReference type="InterPro" id="IPR004010">
    <property type="entry name" value="Double_Cache_2"/>
</dbReference>
<keyword evidence="2" id="KW-1003">Cell membrane</keyword>
<keyword evidence="4 9" id="KW-0812">Transmembrane</keyword>
<comment type="subcellular location">
    <subcellularLocation>
        <location evidence="1">Cell membrane</location>
        <topology evidence="1">Multi-pass membrane protein</topology>
    </subcellularLocation>
</comment>
<evidence type="ECO:0000256" key="4">
    <source>
        <dbReference type="ARBA" id="ARBA00022692"/>
    </source>
</evidence>
<dbReference type="Gene3D" id="1.10.287.950">
    <property type="entry name" value="Methyl-accepting chemotaxis protein"/>
    <property type="match status" value="1"/>
</dbReference>
<organism evidence="12 13">
    <name type="scientific">Arcobacter arenosus</name>
    <dbReference type="NCBI Taxonomy" id="2576037"/>
    <lineage>
        <taxon>Bacteria</taxon>
        <taxon>Pseudomonadati</taxon>
        <taxon>Campylobacterota</taxon>
        <taxon>Epsilonproteobacteria</taxon>
        <taxon>Campylobacterales</taxon>
        <taxon>Arcobacteraceae</taxon>
        <taxon>Arcobacter</taxon>
    </lineage>
</organism>
<keyword evidence="5 9" id="KW-1133">Transmembrane helix</keyword>
<evidence type="ECO:0000256" key="1">
    <source>
        <dbReference type="ARBA" id="ARBA00004651"/>
    </source>
</evidence>
<dbReference type="SMART" id="SM01049">
    <property type="entry name" value="Cache_2"/>
    <property type="match status" value="2"/>
</dbReference>
<dbReference type="GO" id="GO:0006935">
    <property type="term" value="P:chemotaxis"/>
    <property type="evidence" value="ECO:0007669"/>
    <property type="project" value="UniProtKB-KW"/>
</dbReference>
<evidence type="ECO:0000256" key="8">
    <source>
        <dbReference type="PROSITE-ProRule" id="PRU00284"/>
    </source>
</evidence>
<dbReference type="SUPFAM" id="SSF58104">
    <property type="entry name" value="Methyl-accepting chemotaxis protein (MCP) signaling domain"/>
    <property type="match status" value="1"/>
</dbReference>
<dbReference type="PANTHER" id="PTHR43531">
    <property type="entry name" value="PROTEIN ICFG"/>
    <property type="match status" value="1"/>
</dbReference>
<dbReference type="GO" id="GO:0005886">
    <property type="term" value="C:plasma membrane"/>
    <property type="evidence" value="ECO:0007669"/>
    <property type="project" value="UniProtKB-SubCell"/>
</dbReference>